<evidence type="ECO:0000259" key="1">
    <source>
        <dbReference type="PROSITE" id="PS50222"/>
    </source>
</evidence>
<dbReference type="SUPFAM" id="SSF47473">
    <property type="entry name" value="EF-hand"/>
    <property type="match status" value="1"/>
</dbReference>
<sequence length="98" mass="11233">MTLLVRKGATRGGSIKVNITEQRIRKIFEEADRDGDGILKKEDVQFAFHQLGAKFPAWRAHRGLHHADTNHDGVVNNREEFNNLIKYALRKYGYIVGN</sequence>
<accession>A0AAN9KQ07</accession>
<evidence type="ECO:0000313" key="2">
    <source>
        <dbReference type="EMBL" id="KAK7321700.1"/>
    </source>
</evidence>
<name>A0AAN9KQ07_CANGL</name>
<evidence type="ECO:0000313" key="3">
    <source>
        <dbReference type="Proteomes" id="UP001367508"/>
    </source>
</evidence>
<dbReference type="Proteomes" id="UP001367508">
    <property type="component" value="Unassembled WGS sequence"/>
</dbReference>
<reference evidence="2 3" key="1">
    <citation type="submission" date="2024-01" db="EMBL/GenBank/DDBJ databases">
        <title>The genomes of 5 underutilized Papilionoideae crops provide insights into root nodulation and disease resistanc.</title>
        <authorList>
            <person name="Jiang F."/>
        </authorList>
    </citation>
    <scope>NUCLEOTIDE SEQUENCE [LARGE SCALE GENOMIC DNA]</scope>
    <source>
        <strain evidence="2">LVBAO_FW01</strain>
        <tissue evidence="2">Leaves</tissue>
    </source>
</reference>
<dbReference type="InterPro" id="IPR011992">
    <property type="entry name" value="EF-hand-dom_pair"/>
</dbReference>
<dbReference type="Gene3D" id="1.10.238.10">
    <property type="entry name" value="EF-hand"/>
    <property type="match status" value="1"/>
</dbReference>
<dbReference type="AlphaFoldDB" id="A0AAN9KQ07"/>
<dbReference type="PROSITE" id="PS50222">
    <property type="entry name" value="EF_HAND_2"/>
    <property type="match status" value="1"/>
</dbReference>
<gene>
    <name evidence="2" type="ORF">VNO77_32578</name>
</gene>
<protein>
    <recommendedName>
        <fullName evidence="1">EF-hand domain-containing protein</fullName>
    </recommendedName>
</protein>
<keyword evidence="3" id="KW-1185">Reference proteome</keyword>
<dbReference type="InterPro" id="IPR002048">
    <property type="entry name" value="EF_hand_dom"/>
</dbReference>
<feature type="domain" description="EF-hand" evidence="1">
    <location>
        <begin position="19"/>
        <end position="54"/>
    </location>
</feature>
<dbReference type="Pfam" id="PF13833">
    <property type="entry name" value="EF-hand_8"/>
    <property type="match status" value="1"/>
</dbReference>
<comment type="caution">
    <text evidence="2">The sequence shown here is derived from an EMBL/GenBank/DDBJ whole genome shotgun (WGS) entry which is preliminary data.</text>
</comment>
<dbReference type="GO" id="GO:0005509">
    <property type="term" value="F:calcium ion binding"/>
    <property type="evidence" value="ECO:0007669"/>
    <property type="project" value="InterPro"/>
</dbReference>
<proteinExistence type="predicted"/>
<dbReference type="EMBL" id="JAYMYQ010000007">
    <property type="protein sequence ID" value="KAK7321700.1"/>
    <property type="molecule type" value="Genomic_DNA"/>
</dbReference>
<organism evidence="2 3">
    <name type="scientific">Canavalia gladiata</name>
    <name type="common">Sword bean</name>
    <name type="synonym">Dolichos gladiatus</name>
    <dbReference type="NCBI Taxonomy" id="3824"/>
    <lineage>
        <taxon>Eukaryota</taxon>
        <taxon>Viridiplantae</taxon>
        <taxon>Streptophyta</taxon>
        <taxon>Embryophyta</taxon>
        <taxon>Tracheophyta</taxon>
        <taxon>Spermatophyta</taxon>
        <taxon>Magnoliopsida</taxon>
        <taxon>eudicotyledons</taxon>
        <taxon>Gunneridae</taxon>
        <taxon>Pentapetalae</taxon>
        <taxon>rosids</taxon>
        <taxon>fabids</taxon>
        <taxon>Fabales</taxon>
        <taxon>Fabaceae</taxon>
        <taxon>Papilionoideae</taxon>
        <taxon>50 kb inversion clade</taxon>
        <taxon>NPAAA clade</taxon>
        <taxon>indigoferoid/millettioid clade</taxon>
        <taxon>Phaseoleae</taxon>
        <taxon>Canavalia</taxon>
    </lineage>
</organism>